<comment type="caution">
    <text evidence="1">The sequence shown here is derived from an EMBL/GenBank/DDBJ whole genome shotgun (WGS) entry which is preliminary data.</text>
</comment>
<evidence type="ECO:0000313" key="1">
    <source>
        <dbReference type="EMBL" id="KAJ1951550.1"/>
    </source>
</evidence>
<reference evidence="1" key="1">
    <citation type="submission" date="2022-07" db="EMBL/GenBank/DDBJ databases">
        <title>Phylogenomic reconstructions and comparative analyses of Kickxellomycotina fungi.</title>
        <authorList>
            <person name="Reynolds N.K."/>
            <person name="Stajich J.E."/>
            <person name="Barry K."/>
            <person name="Grigoriev I.V."/>
            <person name="Crous P."/>
            <person name="Smith M.E."/>
        </authorList>
    </citation>
    <scope>NUCLEOTIDE SEQUENCE</scope>
    <source>
        <strain evidence="1">NRRL 5244</strain>
    </source>
</reference>
<sequence length="989" mass="111338">MEFGGNDGENAWSTALTTISSRQTNDGDSNNNDDEQAAVTVPTEATQSSVEDANPSTPPAVTAHTRGLTSTLSGRRQRYDSLAAQDYQSSSPASTAPDTDNPYSRAYSNMYESQVLSNTPPRRDSNGQWRGRQPQPVGRQQANPVASPFHDDSPPPDSFLVEVRGSPSPPPSGTGQAVTEPQAQRNAGGSSRHAGQSRPVQRQRSGHRGRKVFGDGRMFSIAEEHHSQNQQQHRQPQAPLSQSTWRAGRRGRRRTDTKLTYKERALQAWRDSRHLDEFFGRVYTYYIGKGALNIILSRVLHLATLAFVVALSTFVFGCVDHKLVREQKSLSAVVIPQCTSKFSWPATIFLWAFVAFWVAQLVRTVMDVPALLEIRAFFTEALDVSPADINTVAWHEIVSRMVKLRDAEINQYKDMTKSRVLGYRLTADNIVNRIMRRENYMIALFNKDVLDLRIPGLGSTPVLTKALEWNLSFCLMSYLFDDRGQLRRRFLKESNRDILSEGLRRRLKFMAVINLVFAPFIVIFLMLYGFFRYFEEVYHEPGTITSRAFTPLARWKFRNFNEVPHSFRRRIHMAHPKATLYLAQFKNEAVISLARFVTFIAGSFTALLILFTVVDNELSLEFEITRHRTVLFYLGLFGTVLAAARGMVPDDEQERLHPAWIIHDVLEDLQYMEPAWRGKLDTTKVRQEFETLFDYKLAIFVHELLGVITAPFIMLVSLPRSAEKVIDMFREFSVHVDHLGYVCSFAIFDFERNGNVNFSAPARTANAHLASKNGKMEQSFLHFKAEYPDWEPRDQAGSIYLQRAQNVIAQQQQQQQQQRQHQQHQQEMWRVGSLAAGSAAGWQARLLQQQRMAGSVFPTGASIYKQRATQQGTTGKSQYPFRPFAQNIAQSTMASQAMLPFGPTLGGAGTAAPIMQQGQTGSSSKGKEPDRGDAMDSETADRLALSALPLVASPEMGNSLNMSMYAGERPAGFGGILSIVNQLYEQQML</sequence>
<organism evidence="1 2">
    <name type="scientific">Linderina macrospora</name>
    <dbReference type="NCBI Taxonomy" id="4868"/>
    <lineage>
        <taxon>Eukaryota</taxon>
        <taxon>Fungi</taxon>
        <taxon>Fungi incertae sedis</taxon>
        <taxon>Zoopagomycota</taxon>
        <taxon>Kickxellomycotina</taxon>
        <taxon>Kickxellomycetes</taxon>
        <taxon>Kickxellales</taxon>
        <taxon>Kickxellaceae</taxon>
        <taxon>Linderina</taxon>
    </lineage>
</organism>
<evidence type="ECO:0000313" key="2">
    <source>
        <dbReference type="Proteomes" id="UP001150603"/>
    </source>
</evidence>
<accession>A0ACC1JHT9</accession>
<dbReference type="Proteomes" id="UP001150603">
    <property type="component" value="Unassembled WGS sequence"/>
</dbReference>
<name>A0ACC1JHT9_9FUNG</name>
<gene>
    <name evidence="1" type="primary">ATG9</name>
    <name evidence="1" type="ORF">FBU59_000093</name>
</gene>
<protein>
    <submittedName>
        <fullName evidence="1">Autophagy protein atg9</fullName>
    </submittedName>
</protein>
<proteinExistence type="predicted"/>
<dbReference type="EMBL" id="JANBPW010000006">
    <property type="protein sequence ID" value="KAJ1951550.1"/>
    <property type="molecule type" value="Genomic_DNA"/>
</dbReference>
<keyword evidence="2" id="KW-1185">Reference proteome</keyword>